<reference evidence="6 8" key="1">
    <citation type="journal article" date="2014" name="BMC Genomics">
        <title>Genome sequence of Anopheles sinensis provides insight into genetics basis of mosquito competence for malaria parasites.</title>
        <authorList>
            <person name="Zhou D."/>
            <person name="Zhang D."/>
            <person name="Ding G."/>
            <person name="Shi L."/>
            <person name="Hou Q."/>
            <person name="Ye Y."/>
            <person name="Xu Y."/>
            <person name="Zhou H."/>
            <person name="Xiong C."/>
            <person name="Li S."/>
            <person name="Yu J."/>
            <person name="Hong S."/>
            <person name="Yu X."/>
            <person name="Zou P."/>
            <person name="Chen C."/>
            <person name="Chang X."/>
            <person name="Wang W."/>
            <person name="Lv Y."/>
            <person name="Sun Y."/>
            <person name="Ma L."/>
            <person name="Shen B."/>
            <person name="Zhu C."/>
        </authorList>
    </citation>
    <scope>NUCLEOTIDE SEQUENCE [LARGE SCALE GENOMIC DNA]</scope>
</reference>
<dbReference type="PANTHER" id="PTHR19282">
    <property type="entry name" value="TETRASPANIN"/>
    <property type="match status" value="1"/>
</dbReference>
<evidence type="ECO:0000313" key="7">
    <source>
        <dbReference type="EnsemblMetazoa" id="ASIC019680-PA"/>
    </source>
</evidence>
<dbReference type="Pfam" id="PF00335">
    <property type="entry name" value="Tetraspanin"/>
    <property type="match status" value="1"/>
</dbReference>
<dbReference type="AlphaFoldDB" id="A0A084WN13"/>
<dbReference type="EMBL" id="ATLV01024548">
    <property type="status" value="NOT_ANNOTATED_CDS"/>
    <property type="molecule type" value="Genomic_DNA"/>
</dbReference>
<gene>
    <name evidence="6" type="ORF">ZHAS_00019680</name>
</gene>
<evidence type="ECO:0000256" key="4">
    <source>
        <dbReference type="ARBA" id="ARBA00023136"/>
    </source>
</evidence>
<feature type="transmembrane region" description="Helical" evidence="5">
    <location>
        <begin position="29"/>
        <end position="52"/>
    </location>
</feature>
<comment type="subcellular location">
    <subcellularLocation>
        <location evidence="1">Membrane</location>
        <topology evidence="1">Multi-pass membrane protein</topology>
    </subcellularLocation>
</comment>
<dbReference type="VEuPathDB" id="VectorBase:ASIC019680"/>
<dbReference type="EnsemblMetazoa" id="ASIC019680-RA">
    <property type="protein sequence ID" value="ASIC019680-PA"/>
    <property type="gene ID" value="ASIC019680"/>
</dbReference>
<evidence type="ECO:0000256" key="2">
    <source>
        <dbReference type="ARBA" id="ARBA00022692"/>
    </source>
</evidence>
<dbReference type="STRING" id="74873.A0A084WN13"/>
<reference evidence="7" key="2">
    <citation type="submission" date="2020-05" db="UniProtKB">
        <authorList>
            <consortium name="EnsemblMetazoa"/>
        </authorList>
    </citation>
    <scope>IDENTIFICATION</scope>
</reference>
<proteinExistence type="predicted"/>
<keyword evidence="2 5" id="KW-0812">Transmembrane</keyword>
<evidence type="ECO:0000313" key="8">
    <source>
        <dbReference type="Proteomes" id="UP000030765"/>
    </source>
</evidence>
<dbReference type="EMBL" id="KE525352">
    <property type="protein sequence ID" value="KFB51607.1"/>
    <property type="molecule type" value="Genomic_DNA"/>
</dbReference>
<dbReference type="VEuPathDB" id="VectorBase:ASIS020329"/>
<evidence type="ECO:0000313" key="6">
    <source>
        <dbReference type="EMBL" id="KFB51607.1"/>
    </source>
</evidence>
<keyword evidence="4 5" id="KW-0472">Membrane</keyword>
<evidence type="ECO:0000256" key="5">
    <source>
        <dbReference type="SAM" id="Phobius"/>
    </source>
</evidence>
<dbReference type="GO" id="GO:0005886">
    <property type="term" value="C:plasma membrane"/>
    <property type="evidence" value="ECO:0007669"/>
    <property type="project" value="TreeGrafter"/>
</dbReference>
<evidence type="ECO:0000256" key="1">
    <source>
        <dbReference type="ARBA" id="ARBA00004141"/>
    </source>
</evidence>
<sequence>MFITVGVISFVIAFFGCCGSWFQSRCFLVIYFTLVVLLFLSEFLLGSLAFVFRGGIGRMLAQELKYGIEKHYNVSDRGGFLTPSSM</sequence>
<dbReference type="PANTHER" id="PTHR19282:SF478">
    <property type="entry name" value="TETRASPANIN"/>
    <property type="match status" value="1"/>
</dbReference>
<keyword evidence="8" id="KW-1185">Reference proteome</keyword>
<evidence type="ECO:0000256" key="3">
    <source>
        <dbReference type="ARBA" id="ARBA00022989"/>
    </source>
</evidence>
<dbReference type="Proteomes" id="UP000030765">
    <property type="component" value="Unassembled WGS sequence"/>
</dbReference>
<keyword evidence="3 5" id="KW-1133">Transmembrane helix</keyword>
<name>A0A084WN13_ANOSI</name>
<accession>A0A084WN13</accession>
<dbReference type="InterPro" id="IPR018499">
    <property type="entry name" value="Tetraspanin/Peripherin"/>
</dbReference>
<dbReference type="OrthoDB" id="432835at2759"/>
<organism evidence="7 8">
    <name type="scientific">Anopheles sinensis</name>
    <name type="common">Mosquito</name>
    <dbReference type="NCBI Taxonomy" id="74873"/>
    <lineage>
        <taxon>Eukaryota</taxon>
        <taxon>Metazoa</taxon>
        <taxon>Ecdysozoa</taxon>
        <taxon>Arthropoda</taxon>
        <taxon>Hexapoda</taxon>
        <taxon>Insecta</taxon>
        <taxon>Pterygota</taxon>
        <taxon>Neoptera</taxon>
        <taxon>Endopterygota</taxon>
        <taxon>Diptera</taxon>
        <taxon>Nematocera</taxon>
        <taxon>Culicoidea</taxon>
        <taxon>Culicidae</taxon>
        <taxon>Anophelinae</taxon>
        <taxon>Anopheles</taxon>
    </lineage>
</organism>
<protein>
    <submittedName>
        <fullName evidence="6">AGAP007373-PA-like protein</fullName>
    </submittedName>
</protein>